<dbReference type="AlphaFoldDB" id="A0A2W4SAM2"/>
<protein>
    <submittedName>
        <fullName evidence="1">Uncharacterized protein</fullName>
    </submittedName>
</protein>
<evidence type="ECO:0000313" key="1">
    <source>
        <dbReference type="EMBL" id="PZN72600.1"/>
    </source>
</evidence>
<comment type="caution">
    <text evidence="1">The sequence shown here is derived from an EMBL/GenBank/DDBJ whole genome shotgun (WGS) entry which is preliminary data.</text>
</comment>
<gene>
    <name evidence="1" type="ORF">DM484_24250</name>
</gene>
<proteinExistence type="predicted"/>
<dbReference type="EMBL" id="QJPH01000481">
    <property type="protein sequence ID" value="PZN72600.1"/>
    <property type="molecule type" value="Genomic_DNA"/>
</dbReference>
<organism evidence="1 2">
    <name type="scientific">Candidatus Methylumidiphilus alinenensis</name>
    <dbReference type="NCBI Taxonomy" id="2202197"/>
    <lineage>
        <taxon>Bacteria</taxon>
        <taxon>Pseudomonadati</taxon>
        <taxon>Pseudomonadota</taxon>
        <taxon>Gammaproteobacteria</taxon>
        <taxon>Methylococcales</taxon>
        <taxon>Candidatus Methylumidiphilus</taxon>
    </lineage>
</organism>
<sequence>MAEFIKKGLSNDNPHVSEFFSGVEIERNRSAPPGSAGVPPAKIAAKMAALPGKGRGAERLQLNCEISQVGPETIDIIKNHLLIQQRREHWLSF</sequence>
<dbReference type="Proteomes" id="UP000249396">
    <property type="component" value="Unassembled WGS sequence"/>
</dbReference>
<accession>A0A2W4SAM2</accession>
<name>A0A2W4SAM2_9GAMM</name>
<evidence type="ECO:0000313" key="2">
    <source>
        <dbReference type="Proteomes" id="UP000249396"/>
    </source>
</evidence>
<reference evidence="1 2" key="1">
    <citation type="journal article" date="2018" name="Aquat. Microb. Ecol.">
        <title>Gammaproteobacterial methanotrophs dominate.</title>
        <authorList>
            <person name="Rissanen A.J."/>
            <person name="Saarenheimo J."/>
            <person name="Tiirola M."/>
            <person name="Peura S."/>
            <person name="Aalto S.L."/>
            <person name="Karvinen A."/>
            <person name="Nykanen H."/>
        </authorList>
    </citation>
    <scope>NUCLEOTIDE SEQUENCE [LARGE SCALE GENOMIC DNA]</scope>
    <source>
        <strain evidence="1">AMbin10</strain>
    </source>
</reference>